<evidence type="ECO:0000313" key="3">
    <source>
        <dbReference type="Proteomes" id="UP000027222"/>
    </source>
</evidence>
<organism evidence="2 3">
    <name type="scientific">Galerina marginata (strain CBS 339.88)</name>
    <dbReference type="NCBI Taxonomy" id="685588"/>
    <lineage>
        <taxon>Eukaryota</taxon>
        <taxon>Fungi</taxon>
        <taxon>Dikarya</taxon>
        <taxon>Basidiomycota</taxon>
        <taxon>Agaricomycotina</taxon>
        <taxon>Agaricomycetes</taxon>
        <taxon>Agaricomycetidae</taxon>
        <taxon>Agaricales</taxon>
        <taxon>Agaricineae</taxon>
        <taxon>Strophariaceae</taxon>
        <taxon>Galerina</taxon>
    </lineage>
</organism>
<keyword evidence="1" id="KW-0472">Membrane</keyword>
<dbReference type="Proteomes" id="UP000027222">
    <property type="component" value="Unassembled WGS sequence"/>
</dbReference>
<feature type="transmembrane region" description="Helical" evidence="1">
    <location>
        <begin position="194"/>
        <end position="214"/>
    </location>
</feature>
<protein>
    <submittedName>
        <fullName evidence="2">Uncharacterized protein</fullName>
    </submittedName>
</protein>
<evidence type="ECO:0000256" key="1">
    <source>
        <dbReference type="SAM" id="Phobius"/>
    </source>
</evidence>
<dbReference type="EMBL" id="KL142370">
    <property type="protein sequence ID" value="KDR81873.1"/>
    <property type="molecule type" value="Genomic_DNA"/>
</dbReference>
<evidence type="ECO:0000313" key="2">
    <source>
        <dbReference type="EMBL" id="KDR81873.1"/>
    </source>
</evidence>
<reference evidence="3" key="1">
    <citation type="journal article" date="2014" name="Proc. Natl. Acad. Sci. U.S.A.">
        <title>Extensive sampling of basidiomycete genomes demonstrates inadequacy of the white-rot/brown-rot paradigm for wood decay fungi.</title>
        <authorList>
            <person name="Riley R."/>
            <person name="Salamov A.A."/>
            <person name="Brown D.W."/>
            <person name="Nagy L.G."/>
            <person name="Floudas D."/>
            <person name="Held B.W."/>
            <person name="Levasseur A."/>
            <person name="Lombard V."/>
            <person name="Morin E."/>
            <person name="Otillar R."/>
            <person name="Lindquist E.A."/>
            <person name="Sun H."/>
            <person name="LaButti K.M."/>
            <person name="Schmutz J."/>
            <person name="Jabbour D."/>
            <person name="Luo H."/>
            <person name="Baker S.E."/>
            <person name="Pisabarro A.G."/>
            <person name="Walton J.D."/>
            <person name="Blanchette R.A."/>
            <person name="Henrissat B."/>
            <person name="Martin F."/>
            <person name="Cullen D."/>
            <person name="Hibbett D.S."/>
            <person name="Grigoriev I.V."/>
        </authorList>
    </citation>
    <scope>NUCLEOTIDE SEQUENCE [LARGE SCALE GENOMIC DNA]</scope>
    <source>
        <strain evidence="3">CBS 339.88</strain>
    </source>
</reference>
<gene>
    <name evidence="2" type="ORF">GALMADRAFT_207253</name>
</gene>
<name>A0A067TSD7_GALM3</name>
<proteinExistence type="predicted"/>
<keyword evidence="1" id="KW-1133">Transmembrane helix</keyword>
<sequence>MYSWLKWCSKLDGIRRVSVIAIPGFVGGASSVTYHDPIFIVDAYAFDSRVVSTVTISKLIVDDIHDRDSDGQCDLDSLILDIEDADKMAIGCVRWEYSVVREGKYPILAVENLPKAGLKYIQAALDASQLAAFEVLVHRVKFQAREERVNQSASLSKLKAAGSSLERSPSASSFIGCRVLVYKFASRAGHGVCIGFIFISVFPVAPSLLLALMCKWVKQGLGLKFPLEEKTPINYEVELHSLSEPAIALTRRLPCISNLARRRLTVAPLERLRIWSVCRGTVLNVLPSLIDTRWWRQLSLELFSNGGEILDGGIHDLVSEEKSRGLLYIGDFLPFSIFRRAYHGPASSSYAGTGTGSYPNQHQPS</sequence>
<keyword evidence="3" id="KW-1185">Reference proteome</keyword>
<keyword evidence="1" id="KW-0812">Transmembrane</keyword>
<dbReference type="HOGENOM" id="CLU_758743_0_0_1"/>
<accession>A0A067TSD7</accession>
<dbReference type="AlphaFoldDB" id="A0A067TSD7"/>